<name>A0A0C1G489_9SPHI</name>
<dbReference type="Proteomes" id="UP000031246">
    <property type="component" value="Unassembled WGS sequence"/>
</dbReference>
<keyword evidence="8" id="KW-1185">Reference proteome</keyword>
<dbReference type="RefSeq" id="WP_039474205.1">
    <property type="nucleotide sequence ID" value="NZ_JSYN01000007.1"/>
</dbReference>
<dbReference type="PANTHER" id="PTHR33317:SF4">
    <property type="entry name" value="POLYNUCLEOTIDYL TRANSFERASE, RIBONUCLEASE H-LIKE SUPERFAMILY PROTEIN"/>
    <property type="match status" value="1"/>
</dbReference>
<dbReference type="OrthoDB" id="9796140at2"/>
<dbReference type="InterPro" id="IPR005227">
    <property type="entry name" value="YqgF"/>
</dbReference>
<comment type="function">
    <text evidence="5">Could be a nuclease involved in processing of the 5'-end of pre-16S rRNA.</text>
</comment>
<dbReference type="NCBIfam" id="TIGR00250">
    <property type="entry name" value="RNAse_H_YqgF"/>
    <property type="match status" value="1"/>
</dbReference>
<keyword evidence="2 5" id="KW-0690">Ribosome biogenesis</keyword>
<organism evidence="7 8">
    <name type="scientific">Pedobacter kyungheensis</name>
    <dbReference type="NCBI Taxonomy" id="1069985"/>
    <lineage>
        <taxon>Bacteria</taxon>
        <taxon>Pseudomonadati</taxon>
        <taxon>Bacteroidota</taxon>
        <taxon>Sphingobacteriia</taxon>
        <taxon>Sphingobacteriales</taxon>
        <taxon>Sphingobacteriaceae</taxon>
        <taxon>Pedobacter</taxon>
    </lineage>
</organism>
<evidence type="ECO:0000313" key="8">
    <source>
        <dbReference type="Proteomes" id="UP000031246"/>
    </source>
</evidence>
<dbReference type="InterPro" id="IPR006641">
    <property type="entry name" value="YqgF/RNaseH-like_dom"/>
</dbReference>
<evidence type="ECO:0000256" key="3">
    <source>
        <dbReference type="ARBA" id="ARBA00022722"/>
    </source>
</evidence>
<dbReference type="GO" id="GO:0016788">
    <property type="term" value="F:hydrolase activity, acting on ester bonds"/>
    <property type="evidence" value="ECO:0007669"/>
    <property type="project" value="UniProtKB-UniRule"/>
</dbReference>
<dbReference type="Pfam" id="PF03652">
    <property type="entry name" value="RuvX"/>
    <property type="match status" value="1"/>
</dbReference>
<dbReference type="Gene3D" id="3.30.420.140">
    <property type="entry name" value="YqgF/RNase H-like domain"/>
    <property type="match status" value="1"/>
</dbReference>
<comment type="caution">
    <text evidence="7">The sequence shown here is derived from an EMBL/GenBank/DDBJ whole genome shotgun (WGS) entry which is preliminary data.</text>
</comment>
<dbReference type="GO" id="GO:0004518">
    <property type="term" value="F:nuclease activity"/>
    <property type="evidence" value="ECO:0007669"/>
    <property type="project" value="UniProtKB-KW"/>
</dbReference>
<dbReference type="GO" id="GO:0005829">
    <property type="term" value="C:cytosol"/>
    <property type="evidence" value="ECO:0007669"/>
    <property type="project" value="TreeGrafter"/>
</dbReference>
<keyword evidence="3 5" id="KW-0540">Nuclease</keyword>
<evidence type="ECO:0000313" key="7">
    <source>
        <dbReference type="EMBL" id="KIA94929.1"/>
    </source>
</evidence>
<dbReference type="PANTHER" id="PTHR33317">
    <property type="entry name" value="POLYNUCLEOTIDYL TRANSFERASE, RIBONUCLEASE H-LIKE SUPERFAMILY PROTEIN"/>
    <property type="match status" value="1"/>
</dbReference>
<dbReference type="SMART" id="SM00732">
    <property type="entry name" value="YqgFc"/>
    <property type="match status" value="1"/>
</dbReference>
<dbReference type="HAMAP" id="MF_00651">
    <property type="entry name" value="Nuclease_YqgF"/>
    <property type="match status" value="1"/>
</dbReference>
<comment type="subcellular location">
    <subcellularLocation>
        <location evidence="5">Cytoplasm</location>
    </subcellularLocation>
</comment>
<dbReference type="EMBL" id="JSYN01000007">
    <property type="protein sequence ID" value="KIA94929.1"/>
    <property type="molecule type" value="Genomic_DNA"/>
</dbReference>
<reference evidence="7 8" key="1">
    <citation type="submission" date="2014-10" db="EMBL/GenBank/DDBJ databases">
        <title>Pedobacter Kyungheensis.</title>
        <authorList>
            <person name="Anderson B.M."/>
            <person name="Newman J.D."/>
        </authorList>
    </citation>
    <scope>NUCLEOTIDE SEQUENCE [LARGE SCALE GENOMIC DNA]</scope>
    <source>
        <strain evidence="7 8">KACC 16221</strain>
    </source>
</reference>
<dbReference type="CDD" id="cd16964">
    <property type="entry name" value="YqgF"/>
    <property type="match status" value="1"/>
</dbReference>
<evidence type="ECO:0000256" key="1">
    <source>
        <dbReference type="ARBA" id="ARBA00022490"/>
    </source>
</evidence>
<feature type="domain" description="YqgF/RNase H-like" evidence="6">
    <location>
        <begin position="2"/>
        <end position="100"/>
    </location>
</feature>
<proteinExistence type="inferred from homology"/>
<keyword evidence="1 5" id="KW-0963">Cytoplasm</keyword>
<evidence type="ECO:0000259" key="6">
    <source>
        <dbReference type="SMART" id="SM00732"/>
    </source>
</evidence>
<evidence type="ECO:0000256" key="2">
    <source>
        <dbReference type="ARBA" id="ARBA00022517"/>
    </source>
</evidence>
<dbReference type="InterPro" id="IPR012337">
    <property type="entry name" value="RNaseH-like_sf"/>
</dbReference>
<accession>A0A0C1G489</accession>
<keyword evidence="4 5" id="KW-0378">Hydrolase</keyword>
<evidence type="ECO:0000256" key="4">
    <source>
        <dbReference type="ARBA" id="ARBA00022801"/>
    </source>
</evidence>
<comment type="similarity">
    <text evidence="5">Belongs to the YqgF HJR family.</text>
</comment>
<sequence length="138" mass="15734">MARILAFDYGTKRIGMAVTDPLQIIATGLDTVHPKDVIEYLKKYLLTEQVEAFVIGDPKQMDGTPSDSAQHVKGFATLLKKSFPDIPRHWVDERFTSKMAHQAIIQSGLKKQDRRDKERVDTIAATIILQYFMETNRL</sequence>
<dbReference type="SUPFAM" id="SSF53098">
    <property type="entry name" value="Ribonuclease H-like"/>
    <property type="match status" value="1"/>
</dbReference>
<dbReference type="EC" id="3.1.-.-" evidence="5"/>
<protein>
    <recommendedName>
        <fullName evidence="5">Putative pre-16S rRNA nuclease</fullName>
        <ecNumber evidence="5">3.1.-.-</ecNumber>
    </recommendedName>
</protein>
<evidence type="ECO:0000256" key="5">
    <source>
        <dbReference type="HAMAP-Rule" id="MF_00651"/>
    </source>
</evidence>
<gene>
    <name evidence="7" type="ORF">OC25_08330</name>
</gene>
<dbReference type="GO" id="GO:0000967">
    <property type="term" value="P:rRNA 5'-end processing"/>
    <property type="evidence" value="ECO:0007669"/>
    <property type="project" value="UniProtKB-UniRule"/>
</dbReference>
<dbReference type="AlphaFoldDB" id="A0A0C1G489"/>
<dbReference type="InterPro" id="IPR037027">
    <property type="entry name" value="YqgF/RNaseH-like_dom_sf"/>
</dbReference>